<accession>A0ABT2I8N5</accession>
<proteinExistence type="predicted"/>
<dbReference type="RefSeq" id="WP_260047176.1">
    <property type="nucleotide sequence ID" value="NZ_JANZXA010000012.1"/>
</dbReference>
<dbReference type="Proteomes" id="UP001165583">
    <property type="component" value="Unassembled WGS sequence"/>
</dbReference>
<dbReference type="EMBL" id="JANZXA010000012">
    <property type="protein sequence ID" value="MCT2401153.1"/>
    <property type="molecule type" value="Genomic_DNA"/>
</dbReference>
<keyword evidence="2" id="KW-1185">Reference proteome</keyword>
<evidence type="ECO:0000313" key="2">
    <source>
        <dbReference type="Proteomes" id="UP001165583"/>
    </source>
</evidence>
<sequence length="112" mass="11983">MSVLPDGFAALEPFAGLWSAPDMAARAALRDAVGDAERQAFHAAMKSLVRPALERLDGKPLDALDPAERLLLALVLAYPHVAMAVEVQGGAEVRHAALRRHMRITPEISPPA</sequence>
<organism evidence="1 2">
    <name type="scientific">Novosphingobium mangrovi</name>
    <name type="common">ex Huang et al. 2023</name>
    <dbReference type="NCBI Taxonomy" id="2976432"/>
    <lineage>
        <taxon>Bacteria</taxon>
        <taxon>Pseudomonadati</taxon>
        <taxon>Pseudomonadota</taxon>
        <taxon>Alphaproteobacteria</taxon>
        <taxon>Sphingomonadales</taxon>
        <taxon>Sphingomonadaceae</taxon>
        <taxon>Novosphingobium</taxon>
    </lineage>
</organism>
<name>A0ABT2I8N5_9SPHN</name>
<protein>
    <submittedName>
        <fullName evidence="1">Uncharacterized protein</fullName>
    </submittedName>
</protein>
<gene>
    <name evidence="1" type="ORF">NZK81_16515</name>
</gene>
<comment type="caution">
    <text evidence="1">The sequence shown here is derived from an EMBL/GenBank/DDBJ whole genome shotgun (WGS) entry which is preliminary data.</text>
</comment>
<evidence type="ECO:0000313" key="1">
    <source>
        <dbReference type="EMBL" id="MCT2401153.1"/>
    </source>
</evidence>
<reference evidence="1" key="1">
    <citation type="submission" date="2022-09" db="EMBL/GenBank/DDBJ databases">
        <title>Novosphingobium sp. Nov., a polycyclic aromatic hydrocarbon-degrading bacterium isolated form mangrove sediments in HongKong.</title>
        <authorList>
            <person name="Hu Z."/>
        </authorList>
    </citation>
    <scope>NUCLEOTIDE SEQUENCE</scope>
    <source>
        <strain evidence="1">HK4-1</strain>
    </source>
</reference>